<dbReference type="RefSeq" id="WP_227774003.1">
    <property type="nucleotide sequence ID" value="NZ_BAABKX010000015.1"/>
</dbReference>
<dbReference type="Proteomes" id="UP001501729">
    <property type="component" value="Unassembled WGS sequence"/>
</dbReference>
<sequence length="351" mass="41060">MAEPEFTFELRICRWAERCWPPEGRERPVLVARQLGTKRRRWDTVVVEVDADAFARRAQFGRKRLDGNLLHVVRNAPNEWAWYQDILPDPGYPWRYVRETIHKADDRGILDVRKRGRKLEIKRRWEYPDWIRRIVAIENKPDLDASAARNLRPQIERDVALALADEVWVATRATGDRVEPALLESLPVEAGILTVSGNENADYGGFDEHQTNVAWFPQRLNVDVPGTRILERPSGGKYDQSAARFEYVEPGRKRQKRLEIAERAYERGWRSYTRTMRPDCRYFELRHENRMMLPHCSAKSCSQTASQCSGRCSAFEPEPPAWRQKVWPVEGGPGKAIRRLLKSRQERFRPE</sequence>
<dbReference type="Pfam" id="PF19100">
    <property type="entry name" value="DUF5787"/>
    <property type="match status" value="1"/>
</dbReference>
<proteinExistence type="predicted"/>
<evidence type="ECO:0000313" key="2">
    <source>
        <dbReference type="Proteomes" id="UP001501729"/>
    </source>
</evidence>
<protein>
    <submittedName>
        <fullName evidence="1">DUF5787 family protein</fullName>
    </submittedName>
</protein>
<dbReference type="AlphaFoldDB" id="A0AAV3ULJ2"/>
<reference evidence="1 2" key="1">
    <citation type="journal article" date="2019" name="Int. J. Syst. Evol. Microbiol.">
        <title>The Global Catalogue of Microorganisms (GCM) 10K type strain sequencing project: providing services to taxonomists for standard genome sequencing and annotation.</title>
        <authorList>
            <consortium name="The Broad Institute Genomics Platform"/>
            <consortium name="The Broad Institute Genome Sequencing Center for Infectious Disease"/>
            <person name="Wu L."/>
            <person name="Ma J."/>
        </authorList>
    </citation>
    <scope>NUCLEOTIDE SEQUENCE [LARGE SCALE GENOMIC DNA]</scope>
    <source>
        <strain evidence="1 2">JCM 17504</strain>
    </source>
</reference>
<keyword evidence="2" id="KW-1185">Reference proteome</keyword>
<dbReference type="InterPro" id="IPR043901">
    <property type="entry name" value="DUF5787"/>
</dbReference>
<dbReference type="GeneID" id="68614259"/>
<organism evidence="1 2">
    <name type="scientific">Haladaptatus pallidirubidus</name>
    <dbReference type="NCBI Taxonomy" id="1008152"/>
    <lineage>
        <taxon>Archaea</taxon>
        <taxon>Methanobacteriati</taxon>
        <taxon>Methanobacteriota</taxon>
        <taxon>Stenosarchaea group</taxon>
        <taxon>Halobacteria</taxon>
        <taxon>Halobacteriales</taxon>
        <taxon>Haladaptataceae</taxon>
        <taxon>Haladaptatus</taxon>
    </lineage>
</organism>
<gene>
    <name evidence="1" type="ORF">GCM10025751_38700</name>
</gene>
<comment type="caution">
    <text evidence="1">The sequence shown here is derived from an EMBL/GenBank/DDBJ whole genome shotgun (WGS) entry which is preliminary data.</text>
</comment>
<accession>A0AAV3ULJ2</accession>
<name>A0AAV3ULJ2_9EURY</name>
<evidence type="ECO:0000313" key="1">
    <source>
        <dbReference type="EMBL" id="GAA5057087.1"/>
    </source>
</evidence>
<dbReference type="EMBL" id="BAABKX010000015">
    <property type="protein sequence ID" value="GAA5057087.1"/>
    <property type="molecule type" value="Genomic_DNA"/>
</dbReference>